<keyword evidence="2" id="KW-0812">Transmembrane</keyword>
<feature type="transmembrane region" description="Helical" evidence="2">
    <location>
        <begin position="99"/>
        <end position="119"/>
    </location>
</feature>
<protein>
    <submittedName>
        <fullName evidence="3">Uncharacterized protein</fullName>
    </submittedName>
</protein>
<name>A0A6A7VN15_9BACT</name>
<gene>
    <name evidence="3" type="ORF">F7D42_10130</name>
</gene>
<organism evidence="3 4">
    <name type="scientific">Segatella copri</name>
    <dbReference type="NCBI Taxonomy" id="165179"/>
    <lineage>
        <taxon>Bacteria</taxon>
        <taxon>Pseudomonadati</taxon>
        <taxon>Bacteroidota</taxon>
        <taxon>Bacteroidia</taxon>
        <taxon>Bacteroidales</taxon>
        <taxon>Prevotellaceae</taxon>
        <taxon>Segatella</taxon>
    </lineage>
</organism>
<comment type="caution">
    <text evidence="3">The sequence shown here is derived from an EMBL/GenBank/DDBJ whole genome shotgun (WGS) entry which is preliminary data.</text>
</comment>
<evidence type="ECO:0000313" key="3">
    <source>
        <dbReference type="EMBL" id="MQO56053.1"/>
    </source>
</evidence>
<keyword evidence="1" id="KW-0175">Coiled coil</keyword>
<accession>A0A6A7VN15</accession>
<evidence type="ECO:0000256" key="1">
    <source>
        <dbReference type="SAM" id="Coils"/>
    </source>
</evidence>
<dbReference type="Proteomes" id="UP000358159">
    <property type="component" value="Unassembled WGS sequence"/>
</dbReference>
<keyword evidence="2" id="KW-1133">Transmembrane helix</keyword>
<keyword evidence="2" id="KW-0472">Membrane</keyword>
<evidence type="ECO:0000313" key="4">
    <source>
        <dbReference type="Proteomes" id="UP000358159"/>
    </source>
</evidence>
<feature type="transmembrane region" description="Helical" evidence="2">
    <location>
        <begin position="42"/>
        <end position="65"/>
    </location>
</feature>
<sequence length="205" mass="21659">MNKELLKIQFMLDGVTSVINDPSKSLKDTICVYKDSSNIWRYAGGGALSALAVSAGITAGSSVVVGSSALSGLGMAALTAAGAAGSGAVAAGAGLSATGIGVIVGGILIVGGGIALYKAKQKAKQKAKKEKEEKVRMYREIIKKQQAAINKEKDFNRKLEEALRREQGKSDNKNKDIENLKYQIKNLQEVIELLTEQLNAFGKDD</sequence>
<dbReference type="EMBL" id="VZAZ01000043">
    <property type="protein sequence ID" value="MQO56053.1"/>
    <property type="molecule type" value="Genomic_DNA"/>
</dbReference>
<feature type="transmembrane region" description="Helical" evidence="2">
    <location>
        <begin position="72"/>
        <end position="93"/>
    </location>
</feature>
<feature type="coiled-coil region" evidence="1">
    <location>
        <begin position="117"/>
        <end position="204"/>
    </location>
</feature>
<proteinExistence type="predicted"/>
<dbReference type="AlphaFoldDB" id="A0A6A7VN15"/>
<reference evidence="3 4" key="1">
    <citation type="submission" date="2019-09" db="EMBL/GenBank/DDBJ databases">
        <title>Distinct polysaccharide growth profiles of human intestinal Prevotella copri isolates.</title>
        <authorList>
            <person name="Fehlner-Peach H."/>
            <person name="Magnabosco C."/>
            <person name="Raghavan V."/>
            <person name="Scher J.U."/>
            <person name="Tett A."/>
            <person name="Cox L.M."/>
            <person name="Gottsegen C."/>
            <person name="Watters A."/>
            <person name="Wiltshire- Gordon J.D."/>
            <person name="Segata N."/>
            <person name="Bonneau R."/>
            <person name="Littman D.R."/>
        </authorList>
    </citation>
    <scope>NUCLEOTIDE SEQUENCE [LARGE SCALE GENOMIC DNA]</scope>
    <source>
        <strain evidence="3 4">BVe41219</strain>
    </source>
</reference>
<dbReference type="RefSeq" id="WP_153095151.1">
    <property type="nucleotide sequence ID" value="NZ_VZAK01000080.1"/>
</dbReference>
<evidence type="ECO:0000256" key="2">
    <source>
        <dbReference type="SAM" id="Phobius"/>
    </source>
</evidence>